<dbReference type="PANTHER" id="PTHR34848:SF1">
    <property type="entry name" value="BIFUNCTIONAL ADENOSYLCOBALAMIN BIOSYNTHESIS PROTEIN COBU"/>
    <property type="match status" value="1"/>
</dbReference>
<evidence type="ECO:0000313" key="17">
    <source>
        <dbReference type="EMBL" id="OUD09010.1"/>
    </source>
</evidence>
<dbReference type="EMBL" id="MSPP01000003">
    <property type="protein sequence ID" value="OUD09010.1"/>
    <property type="molecule type" value="Genomic_DNA"/>
</dbReference>
<name>A0A251WWY5_9RHOB</name>
<dbReference type="EC" id="2.7.1.156" evidence="14"/>
<dbReference type="CDD" id="cd00544">
    <property type="entry name" value="CobU"/>
    <property type="match status" value="1"/>
</dbReference>
<keyword evidence="11 14" id="KW-0418">Kinase</keyword>
<evidence type="ECO:0000256" key="7">
    <source>
        <dbReference type="ARBA" id="ARBA00007490"/>
    </source>
</evidence>
<dbReference type="RefSeq" id="WP_086451491.1">
    <property type="nucleotide sequence ID" value="NZ_MSPP01000003.1"/>
</dbReference>
<feature type="binding site" evidence="16">
    <location>
        <begin position="15"/>
        <end position="22"/>
    </location>
    <ligand>
        <name>GTP</name>
        <dbReference type="ChEBI" id="CHEBI:37565"/>
    </ligand>
</feature>
<dbReference type="Pfam" id="PF02283">
    <property type="entry name" value="CobU"/>
    <property type="match status" value="1"/>
</dbReference>
<dbReference type="InterPro" id="IPR027417">
    <property type="entry name" value="P-loop_NTPase"/>
</dbReference>
<feature type="binding site" evidence="16">
    <location>
        <begin position="40"/>
        <end position="42"/>
    </location>
    <ligand>
        <name>GTP</name>
        <dbReference type="ChEBI" id="CHEBI:37565"/>
    </ligand>
</feature>
<evidence type="ECO:0000256" key="10">
    <source>
        <dbReference type="ARBA" id="ARBA00022741"/>
    </source>
</evidence>
<evidence type="ECO:0000256" key="14">
    <source>
        <dbReference type="PIRNR" id="PIRNR006135"/>
    </source>
</evidence>
<comment type="catalytic activity">
    <reaction evidence="1 14">
        <text>adenosylcob(III)inamide + ATP = adenosylcob(III)inamide phosphate + ADP + H(+)</text>
        <dbReference type="Rhea" id="RHEA:15769"/>
        <dbReference type="ChEBI" id="CHEBI:2480"/>
        <dbReference type="ChEBI" id="CHEBI:15378"/>
        <dbReference type="ChEBI" id="CHEBI:30616"/>
        <dbReference type="ChEBI" id="CHEBI:58502"/>
        <dbReference type="ChEBI" id="CHEBI:456216"/>
        <dbReference type="EC" id="2.7.1.156"/>
    </reaction>
</comment>
<feature type="binding site" evidence="16">
    <location>
        <begin position="57"/>
        <end position="60"/>
    </location>
    <ligand>
        <name>GTP</name>
        <dbReference type="ChEBI" id="CHEBI:37565"/>
    </ligand>
</feature>
<dbReference type="InterPro" id="IPR003203">
    <property type="entry name" value="CobU/CobP"/>
</dbReference>
<evidence type="ECO:0000256" key="9">
    <source>
        <dbReference type="ARBA" id="ARBA00022679"/>
    </source>
</evidence>
<accession>A0A251WWY5</accession>
<comment type="catalytic activity">
    <reaction evidence="2 14">
        <text>adenosylcob(III)inamide phosphate + GTP + H(+) = adenosylcob(III)inamide-GDP + diphosphate</text>
        <dbReference type="Rhea" id="RHEA:22712"/>
        <dbReference type="ChEBI" id="CHEBI:15378"/>
        <dbReference type="ChEBI" id="CHEBI:33019"/>
        <dbReference type="ChEBI" id="CHEBI:37565"/>
        <dbReference type="ChEBI" id="CHEBI:58502"/>
        <dbReference type="ChEBI" id="CHEBI:60487"/>
        <dbReference type="EC" id="2.7.7.62"/>
    </reaction>
</comment>
<feature type="binding site" evidence="16">
    <location>
        <position position="89"/>
    </location>
    <ligand>
        <name>GTP</name>
        <dbReference type="ChEBI" id="CHEBI:37565"/>
    </ligand>
</feature>
<keyword evidence="17" id="KW-0548">Nucleotidyltransferase</keyword>
<evidence type="ECO:0000256" key="8">
    <source>
        <dbReference type="ARBA" id="ARBA00022573"/>
    </source>
</evidence>
<sequence length="177" mass="19155">MSAQLRLQKLTLVLGGAASGKSKYAESIIRQSGKNPVYLATSQPFDDEMQAKVIAHRQQRGDGWDTIEEPINIPKFLDSVNGTQAILIDCATLWLGNLMHYDHDTDAAFDDLVAACRRCAAPVVIVSNELGMGLVPETSMGRKFRNLHGKMNQQIAAAADTVLFVAAGLPMTLKGAE</sequence>
<dbReference type="SUPFAM" id="SSF52540">
    <property type="entry name" value="P-loop containing nucleoside triphosphate hydrolases"/>
    <property type="match status" value="1"/>
</dbReference>
<evidence type="ECO:0000256" key="16">
    <source>
        <dbReference type="PIRSR" id="PIRSR006135-2"/>
    </source>
</evidence>
<keyword evidence="18" id="KW-1185">Reference proteome</keyword>
<comment type="catalytic activity">
    <reaction evidence="3">
        <text>adenosylcob(III)inamide + GTP = adenosylcob(III)inamide phosphate + GDP + H(+)</text>
        <dbReference type="Rhea" id="RHEA:15765"/>
        <dbReference type="ChEBI" id="CHEBI:2480"/>
        <dbReference type="ChEBI" id="CHEBI:15378"/>
        <dbReference type="ChEBI" id="CHEBI:37565"/>
        <dbReference type="ChEBI" id="CHEBI:58189"/>
        <dbReference type="ChEBI" id="CHEBI:58502"/>
        <dbReference type="EC" id="2.7.1.156"/>
    </reaction>
</comment>
<keyword evidence="8 14" id="KW-0169">Cobalamin biosynthesis</keyword>
<evidence type="ECO:0000256" key="4">
    <source>
        <dbReference type="ARBA" id="ARBA00003889"/>
    </source>
</evidence>
<dbReference type="Proteomes" id="UP000194664">
    <property type="component" value="Unassembled WGS sequence"/>
</dbReference>
<dbReference type="GO" id="GO:0008820">
    <property type="term" value="F:cobinamide phosphate guanylyltransferase activity"/>
    <property type="evidence" value="ECO:0007669"/>
    <property type="project" value="UniProtKB-UniRule"/>
</dbReference>
<protein>
    <recommendedName>
        <fullName evidence="14">Bifunctional adenosylcobalamin biosynthesis protein</fullName>
        <ecNumber evidence="14">2.7.1.156</ecNumber>
        <ecNumber evidence="14">2.7.7.62</ecNumber>
    </recommendedName>
</protein>
<comment type="pathway">
    <text evidence="6 14">Cofactor biosynthesis; adenosylcobalamin biosynthesis; adenosylcobalamin from cob(II)yrinate a,c-diamide: step 5/7.</text>
</comment>
<evidence type="ECO:0000256" key="11">
    <source>
        <dbReference type="ARBA" id="ARBA00022777"/>
    </source>
</evidence>
<comment type="caution">
    <text evidence="17">The sequence shown here is derived from an EMBL/GenBank/DDBJ whole genome shotgun (WGS) entry which is preliminary data.</text>
</comment>
<dbReference type="OrthoDB" id="9788370at2"/>
<dbReference type="PANTHER" id="PTHR34848">
    <property type="match status" value="1"/>
</dbReference>
<feature type="active site" description="GMP-histidine intermediate" evidence="15">
    <location>
        <position position="56"/>
    </location>
</feature>
<keyword evidence="10 14" id="KW-0547">Nucleotide-binding</keyword>
<dbReference type="Gene3D" id="3.40.50.300">
    <property type="entry name" value="P-loop containing nucleotide triphosphate hydrolases"/>
    <property type="match status" value="1"/>
</dbReference>
<comment type="pathway">
    <text evidence="5 14">Cofactor biosynthesis; adenosylcobalamin biosynthesis; adenosylcobalamin from cob(II)yrinate a,c-diamide: step 6/7.</text>
</comment>
<keyword evidence="9 14" id="KW-0808">Transferase</keyword>
<gene>
    <name evidence="17" type="ORF">BVC71_09860</name>
</gene>
<evidence type="ECO:0000256" key="1">
    <source>
        <dbReference type="ARBA" id="ARBA00000312"/>
    </source>
</evidence>
<evidence type="ECO:0000256" key="5">
    <source>
        <dbReference type="ARBA" id="ARBA00004692"/>
    </source>
</evidence>
<feature type="binding site" evidence="16">
    <location>
        <position position="68"/>
    </location>
    <ligand>
        <name>GTP</name>
        <dbReference type="ChEBI" id="CHEBI:37565"/>
    </ligand>
</feature>
<keyword evidence="13 14" id="KW-0342">GTP-binding</keyword>
<evidence type="ECO:0000313" key="18">
    <source>
        <dbReference type="Proteomes" id="UP000194664"/>
    </source>
</evidence>
<keyword evidence="12 14" id="KW-0067">ATP-binding</keyword>
<dbReference type="EC" id="2.7.7.62" evidence="14"/>
<comment type="similarity">
    <text evidence="7 14">Belongs to the CobU/CobP family.</text>
</comment>
<dbReference type="UniPathway" id="UPA00148">
    <property type="reaction ID" value="UER00236"/>
</dbReference>
<evidence type="ECO:0000256" key="2">
    <source>
        <dbReference type="ARBA" id="ARBA00000711"/>
    </source>
</evidence>
<dbReference type="GO" id="GO:0009236">
    <property type="term" value="P:cobalamin biosynthetic process"/>
    <property type="evidence" value="ECO:0007669"/>
    <property type="project" value="UniProtKB-UniRule"/>
</dbReference>
<evidence type="ECO:0000256" key="15">
    <source>
        <dbReference type="PIRSR" id="PIRSR006135-1"/>
    </source>
</evidence>
<proteinExistence type="inferred from homology"/>
<dbReference type="PIRSF" id="PIRSF006135">
    <property type="entry name" value="CobU"/>
    <property type="match status" value="1"/>
</dbReference>
<evidence type="ECO:0000256" key="3">
    <source>
        <dbReference type="ARBA" id="ARBA00001522"/>
    </source>
</evidence>
<evidence type="ECO:0000256" key="6">
    <source>
        <dbReference type="ARBA" id="ARBA00005159"/>
    </source>
</evidence>
<dbReference type="GO" id="GO:0005524">
    <property type="term" value="F:ATP binding"/>
    <property type="evidence" value="ECO:0007669"/>
    <property type="project" value="UniProtKB-UniRule"/>
</dbReference>
<evidence type="ECO:0000256" key="13">
    <source>
        <dbReference type="ARBA" id="ARBA00023134"/>
    </source>
</evidence>
<reference evidence="17 18" key="1">
    <citation type="submission" date="2016-12" db="EMBL/GenBank/DDBJ databases">
        <title>The draft genome sequence of HSLHS2.</title>
        <authorList>
            <person name="Hu D."/>
            <person name="Wang L."/>
            <person name="Shao Z."/>
        </authorList>
    </citation>
    <scope>NUCLEOTIDE SEQUENCE [LARGE SCALE GENOMIC DNA]</scope>
    <source>
        <strain evidence="17">MCCC 1A06712</strain>
    </source>
</reference>
<organism evidence="17 18">
    <name type="scientific">Marivivens niveibacter</name>
    <dbReference type="NCBI Taxonomy" id="1930667"/>
    <lineage>
        <taxon>Bacteria</taxon>
        <taxon>Pseudomonadati</taxon>
        <taxon>Pseudomonadota</taxon>
        <taxon>Alphaproteobacteria</taxon>
        <taxon>Rhodobacterales</taxon>
        <taxon>Paracoccaceae</taxon>
        <taxon>Marivivens group</taxon>
        <taxon>Marivivens</taxon>
    </lineage>
</organism>
<comment type="function">
    <text evidence="4 14">Catalyzes ATP-dependent phosphorylation of adenosylcobinamide and addition of GMP to adenosylcobinamide phosphate.</text>
</comment>
<dbReference type="NCBIfam" id="NF004469">
    <property type="entry name" value="PRK05800.1"/>
    <property type="match status" value="1"/>
</dbReference>
<evidence type="ECO:0000256" key="12">
    <source>
        <dbReference type="ARBA" id="ARBA00022840"/>
    </source>
</evidence>
<dbReference type="GO" id="GO:0005525">
    <property type="term" value="F:GTP binding"/>
    <property type="evidence" value="ECO:0007669"/>
    <property type="project" value="UniProtKB-UniRule"/>
</dbReference>
<dbReference type="AlphaFoldDB" id="A0A251WWY5"/>
<dbReference type="GO" id="GO:0043752">
    <property type="term" value="F:adenosylcobinamide kinase activity"/>
    <property type="evidence" value="ECO:0007669"/>
    <property type="project" value="UniProtKB-EC"/>
</dbReference>